<dbReference type="PANTHER" id="PTHR21198">
    <property type="entry name" value="GLUTAMATE RACEMASE"/>
    <property type="match status" value="1"/>
</dbReference>
<dbReference type="EMBL" id="NJAK01000001">
    <property type="protein sequence ID" value="PHM62070.1"/>
    <property type="molecule type" value="Genomic_DNA"/>
</dbReference>
<evidence type="ECO:0000313" key="3">
    <source>
        <dbReference type="Proteomes" id="UP000222168"/>
    </source>
</evidence>
<keyword evidence="1" id="KW-0413">Isomerase</keyword>
<dbReference type="InterPro" id="IPR015942">
    <property type="entry name" value="Asp/Glu/hydantoin_racemase"/>
</dbReference>
<name>A0A2D0KF66_9GAMM</name>
<dbReference type="Gene3D" id="3.40.50.1860">
    <property type="match status" value="1"/>
</dbReference>
<reference evidence="2 3" key="1">
    <citation type="journal article" date="2017" name="Nat. Microbiol.">
        <title>Natural product diversity associated with the nematode symbionts Photorhabdus and Xenorhabdus.</title>
        <authorList>
            <person name="Tobias N.J."/>
            <person name="Wolff H."/>
            <person name="Djahanschiri B."/>
            <person name="Grundmann F."/>
            <person name="Kronenwerth M."/>
            <person name="Shi Y.M."/>
            <person name="Simonyi S."/>
            <person name="Grun P."/>
            <person name="Shapiro-Ilan D."/>
            <person name="Pidot S.J."/>
            <person name="Stinear T.P."/>
            <person name="Ebersberger I."/>
            <person name="Bode H.B."/>
        </authorList>
    </citation>
    <scope>NUCLEOTIDE SEQUENCE [LARGE SCALE GENOMIC DNA]</scope>
    <source>
        <strain evidence="2 3">DSM 22670</strain>
    </source>
</reference>
<dbReference type="Proteomes" id="UP000222168">
    <property type="component" value="Unassembled WGS sequence"/>
</dbReference>
<evidence type="ECO:0000313" key="2">
    <source>
        <dbReference type="EMBL" id="PHM62070.1"/>
    </source>
</evidence>
<evidence type="ECO:0000256" key="1">
    <source>
        <dbReference type="ARBA" id="ARBA00023235"/>
    </source>
</evidence>
<dbReference type="PANTHER" id="PTHR21198:SF7">
    <property type="entry name" value="ASPARTATE-GLUTAMATE RACEMASE FAMILY"/>
    <property type="match status" value="1"/>
</dbReference>
<keyword evidence="3" id="KW-1185">Reference proteome</keyword>
<organism evidence="2 3">
    <name type="scientific">Xenorhabdus ishibashii</name>
    <dbReference type="NCBI Taxonomy" id="1034471"/>
    <lineage>
        <taxon>Bacteria</taxon>
        <taxon>Pseudomonadati</taxon>
        <taxon>Pseudomonadota</taxon>
        <taxon>Gammaproteobacteria</taxon>
        <taxon>Enterobacterales</taxon>
        <taxon>Morganellaceae</taxon>
        <taxon>Xenorhabdus</taxon>
    </lineage>
</organism>
<dbReference type="Pfam" id="PF01177">
    <property type="entry name" value="Asp_Glu_race"/>
    <property type="match status" value="1"/>
</dbReference>
<comment type="caution">
    <text evidence="2">The sequence shown here is derived from an EMBL/GenBank/DDBJ whole genome shotgun (WGS) entry which is preliminary data.</text>
</comment>
<dbReference type="InterPro" id="IPR001920">
    <property type="entry name" value="Asp/Glu_race"/>
</dbReference>
<accession>A0A2D0KF66</accession>
<dbReference type="SUPFAM" id="SSF53681">
    <property type="entry name" value="Aspartate/glutamate racemase"/>
    <property type="match status" value="1"/>
</dbReference>
<protein>
    <submittedName>
        <fullName evidence="2">Aspartate racemase</fullName>
    </submittedName>
</protein>
<proteinExistence type="predicted"/>
<dbReference type="AlphaFoldDB" id="A0A2D0KF66"/>
<dbReference type="OrthoDB" id="9803739at2"/>
<dbReference type="RefSeq" id="WP_099117124.1">
    <property type="nucleotide sequence ID" value="NZ_NJAK01000001.1"/>
</dbReference>
<gene>
    <name evidence="2" type="ORF">Xish_01234</name>
</gene>
<sequence>MNNVAILATTGTIKAGLYQSQLEKEKLNFVVPDDIQQKIIMESILIYKSGNEEMAYRLLKPVISQLKNIGVEKFIIGCGETPVLLKKNGTWMGILMVRGS</sequence>
<dbReference type="GO" id="GO:0047661">
    <property type="term" value="F:amino-acid racemase activity"/>
    <property type="evidence" value="ECO:0007669"/>
    <property type="project" value="InterPro"/>
</dbReference>